<proteinExistence type="predicted"/>
<sequence length="834" mass="96359">MIKLHYDTAAELGHHPVPLVWNTITNTPVSHVQGWEEMKPYELTENHNAMAVRTCDAFTFIDVDTKNSSTLSATDLRTYILIMLEEKLDKSIYDKLFIEQSRNGGLHIFLKMPAPDHKVPIATNSKGNELIALYPKKKLCYTFPTPGCKIIHGERDEMEDIKPGEVDQIINLLVTLDEPKEVKIIEATPKQLFQRPDKWKFFDRKIPAEYFAELLTEIGLSPCRLQPKFGKDAIIYEAWRRTESTSPSMSAKVFFGSEPKVLLFTSSLPQFPSYQSHSRKADWTLTASKLIYYKNGQDSENTENEINEIADRYQINLNYIVTRSGSLINEGTFWKVQEKTGGVILLEDAILEVITDCGFRRYKEDFIRIDDNIVTICQIGDIIRTLTDIVTKVNKEIYNPVSKRLKSILNNSTILEDLQEWDAANLLKDDINTVWRYFKNCAVKITNEGAEIVNYYELEKQIWKSDIIERDYQMHNFSGCDSDEFIKLLAGENIDELKAMIGYNLSRYNNPAKPEMTLFLENIDEDQEGSSVGGSGKSLIAQMIKNASGNMVFINGRDPRSIFSDFAWSRINHDTRTVFIDDAYKGFKVDALYTVASGDMIINKKNKPEFTIDNKNRPKIIITSNYAMGNGDESDTRRLWTFAIEKYFNLSKTPLDHFGRKFFEDWDAEEWLKFDNWATDCINTFLKFKRTAKVINMDLKRRMLINFTDRGFVEYMDSLYEQKFYPWFPQSLKTERVTDENGNLTVNAVDYSKWFAYRNKNEYAAKMSKSDFLETINSILKVKLSQTGLTQWLLKWAETKDGLTINPKYRVTGQTGLYYQIAELPGVLDENVPF</sequence>
<dbReference type="Gene3D" id="3.40.50.300">
    <property type="entry name" value="P-loop containing nucleotide triphosphate hydrolases"/>
    <property type="match status" value="1"/>
</dbReference>
<gene>
    <name evidence="1" type="ORF">UFOVP318_23</name>
</gene>
<dbReference type="InterPro" id="IPR027417">
    <property type="entry name" value="P-loop_NTPase"/>
</dbReference>
<dbReference type="EMBL" id="LR796337">
    <property type="protein sequence ID" value="CAB4137328.1"/>
    <property type="molecule type" value="Genomic_DNA"/>
</dbReference>
<organism evidence="1">
    <name type="scientific">uncultured Caudovirales phage</name>
    <dbReference type="NCBI Taxonomy" id="2100421"/>
    <lineage>
        <taxon>Viruses</taxon>
        <taxon>Duplodnaviria</taxon>
        <taxon>Heunggongvirae</taxon>
        <taxon>Uroviricota</taxon>
        <taxon>Caudoviricetes</taxon>
        <taxon>Peduoviridae</taxon>
        <taxon>Maltschvirus</taxon>
        <taxon>Maltschvirus maltsch</taxon>
    </lineage>
</organism>
<evidence type="ECO:0000313" key="1">
    <source>
        <dbReference type="EMBL" id="CAB4137328.1"/>
    </source>
</evidence>
<accession>A0A6J5LSE5</accession>
<dbReference type="SUPFAM" id="SSF52540">
    <property type="entry name" value="P-loop containing nucleoside triphosphate hydrolases"/>
    <property type="match status" value="1"/>
</dbReference>
<reference evidence="1" key="1">
    <citation type="submission" date="2020-04" db="EMBL/GenBank/DDBJ databases">
        <authorList>
            <person name="Chiriac C."/>
            <person name="Salcher M."/>
            <person name="Ghai R."/>
            <person name="Kavagutti S V."/>
        </authorList>
    </citation>
    <scope>NUCLEOTIDE SEQUENCE</scope>
</reference>
<protein>
    <submittedName>
        <fullName evidence="1">Uncharacterized protein</fullName>
    </submittedName>
</protein>
<name>A0A6J5LSE5_9CAUD</name>